<evidence type="ECO:0000313" key="6">
    <source>
        <dbReference type="Proteomes" id="UP001163726"/>
    </source>
</evidence>
<sequence>MITPWYFISAGMAVIAALVLMAILCFSYKKQQMVSLFCVCTIAAAVQWLTGMQHLEFRLEQTILYEKWMMSFAVFFPSFLFLFLTSFLKPANFNFFAASYFICSVVLLCLNWLLPYGLIYEQIEHIVSVSFGTQDIAIHSGIMSRWSYVWIAFLLATLIWALYWCIHINRKVSRQTAYFLFLYLFMQTGFIIAGRILRESEYPGIILHGFGFLALIILMCLALVIEFKNSNRVLLARTRTLSREVKKRTLAENESSKLTQIVEQDPIATHLLSLQGDIYSGNEASCLFWGEDLSKRPVNLLNEIKKLCAFNLTTIQLGDDNMKIPPLRVSEEFKMAFPKCDCESWLKIYLFPIMDKEGELIEYCLRVSDVSHEKYVEQAIKQIAQGTIIQGSTNIYQQLVLSLNHIFNSKFAFVGLLSDKFDKVETIALAEYDNIIDNFSYKLENTPCEHVIGQKVCCFPHGVTTQFPQDALLEQMNIEGYLGVPMFDATNTPIGILVVMDTKPLNTSHQLNEILEIFSSRASAEIQKNNAEAKMRKMAYQDYLTNLPNRAHLLSTLNRLVKFADVDNPHALLLLDLDNFKYVNDSLGNDVADEVLRTVGRRLAHFDGEHIAARYGGDEFIIISRSHPDIATYAANLAEQILVEICQPIQIGERIVNIRASVGICIFPLHTSNRLDILRFAETALYQAKEAGRNQFKLFSPQIQKQVDERIQIETELAHAIENQELELFFQPQVNSQGLCYGAEVLLRWQSTKLGFISPAVFIPIAEETGLIHSIGDWVLAESIHCLRIWRQRYTHLELSVNVSAWQFAGNTFIDKLKVTIEQYQVCPAQLTLELTETSLLHNLQETKIKLAELRKLGFKIALDDFGTGYSSLSYLRDLPLDEIKIDKAFVDEVDGITAQPLVESMISIAKHMQLSVIAEGVETSVQKTALLNMGCPNFQGYYFAKPMNKQDFLVWLEGRDWGEKQ</sequence>
<proteinExistence type="predicted"/>
<dbReference type="NCBIfam" id="TIGR00254">
    <property type="entry name" value="GGDEF"/>
    <property type="match status" value="1"/>
</dbReference>
<dbReference type="PANTHER" id="PTHR44757:SF2">
    <property type="entry name" value="BIOFILM ARCHITECTURE MAINTENANCE PROTEIN MBAA"/>
    <property type="match status" value="1"/>
</dbReference>
<dbReference type="CDD" id="cd01948">
    <property type="entry name" value="EAL"/>
    <property type="match status" value="1"/>
</dbReference>
<evidence type="ECO:0000313" key="5">
    <source>
        <dbReference type="EMBL" id="WAJ69573.1"/>
    </source>
</evidence>
<evidence type="ECO:0000259" key="4">
    <source>
        <dbReference type="PROSITE" id="PS50887"/>
    </source>
</evidence>
<dbReference type="Pfam" id="PF00563">
    <property type="entry name" value="EAL"/>
    <property type="match status" value="1"/>
</dbReference>
<dbReference type="EMBL" id="CP109965">
    <property type="protein sequence ID" value="WAJ69573.1"/>
    <property type="molecule type" value="Genomic_DNA"/>
</dbReference>
<dbReference type="Proteomes" id="UP001163726">
    <property type="component" value="Chromosome"/>
</dbReference>
<organism evidence="5 6">
    <name type="scientific">Catenovulum adriaticum</name>
    <dbReference type="NCBI Taxonomy" id="2984846"/>
    <lineage>
        <taxon>Bacteria</taxon>
        <taxon>Pseudomonadati</taxon>
        <taxon>Pseudomonadota</taxon>
        <taxon>Gammaproteobacteria</taxon>
        <taxon>Alteromonadales</taxon>
        <taxon>Alteromonadaceae</taxon>
        <taxon>Catenovulum</taxon>
    </lineage>
</organism>
<keyword evidence="1" id="KW-0812">Transmembrane</keyword>
<dbReference type="InterPro" id="IPR000700">
    <property type="entry name" value="PAS-assoc_C"/>
</dbReference>
<dbReference type="SMART" id="SM00267">
    <property type="entry name" value="GGDEF"/>
    <property type="match status" value="1"/>
</dbReference>
<reference evidence="5" key="1">
    <citation type="submission" date="2022-10" db="EMBL/GenBank/DDBJ databases">
        <title>Catenovulum adriacola sp. nov. isolated in the Harbour of Susak.</title>
        <authorList>
            <person name="Schoch T."/>
            <person name="Reich S.J."/>
            <person name="Stoeferle S."/>
            <person name="Flaiz M."/>
            <person name="Kazda M."/>
            <person name="Riedel C.U."/>
            <person name="Duerre P."/>
        </authorList>
    </citation>
    <scope>NUCLEOTIDE SEQUENCE</scope>
    <source>
        <strain evidence="5">TS8</strain>
    </source>
</reference>
<feature type="domain" description="EAL" evidence="3">
    <location>
        <begin position="710"/>
        <end position="961"/>
    </location>
</feature>
<dbReference type="InterPro" id="IPR052155">
    <property type="entry name" value="Biofilm_reg_signaling"/>
</dbReference>
<dbReference type="SUPFAM" id="SSF55781">
    <property type="entry name" value="GAF domain-like"/>
    <property type="match status" value="1"/>
</dbReference>
<dbReference type="InterPro" id="IPR001633">
    <property type="entry name" value="EAL_dom"/>
</dbReference>
<dbReference type="InterPro" id="IPR029016">
    <property type="entry name" value="GAF-like_dom_sf"/>
</dbReference>
<accession>A0ABY7AJ04</accession>
<name>A0ABY7AJ04_9ALTE</name>
<gene>
    <name evidence="5" type="ORF">OLW01_10420</name>
</gene>
<dbReference type="CDD" id="cd01949">
    <property type="entry name" value="GGDEF"/>
    <property type="match status" value="1"/>
</dbReference>
<keyword evidence="1" id="KW-0472">Membrane</keyword>
<dbReference type="RefSeq" id="WP_268073846.1">
    <property type="nucleotide sequence ID" value="NZ_CP109965.1"/>
</dbReference>
<keyword evidence="1" id="KW-1133">Transmembrane helix</keyword>
<feature type="transmembrane region" description="Helical" evidence="1">
    <location>
        <begin position="95"/>
        <end position="114"/>
    </location>
</feature>
<dbReference type="InterPro" id="IPR043128">
    <property type="entry name" value="Rev_trsase/Diguanyl_cyclase"/>
</dbReference>
<feature type="transmembrane region" description="Helical" evidence="1">
    <location>
        <begin position="70"/>
        <end position="88"/>
    </location>
</feature>
<evidence type="ECO:0000256" key="1">
    <source>
        <dbReference type="SAM" id="Phobius"/>
    </source>
</evidence>
<feature type="transmembrane region" description="Helical" evidence="1">
    <location>
        <begin position="148"/>
        <end position="166"/>
    </location>
</feature>
<dbReference type="PANTHER" id="PTHR44757">
    <property type="entry name" value="DIGUANYLATE CYCLASE DGCP"/>
    <property type="match status" value="1"/>
</dbReference>
<dbReference type="PROSITE" id="PS50113">
    <property type="entry name" value="PAC"/>
    <property type="match status" value="1"/>
</dbReference>
<dbReference type="SMART" id="SM00052">
    <property type="entry name" value="EAL"/>
    <property type="match status" value="1"/>
</dbReference>
<feature type="domain" description="PAC" evidence="2">
    <location>
        <begin position="329"/>
        <end position="382"/>
    </location>
</feature>
<dbReference type="Gene3D" id="3.20.20.450">
    <property type="entry name" value="EAL domain"/>
    <property type="match status" value="1"/>
</dbReference>
<evidence type="ECO:0000259" key="3">
    <source>
        <dbReference type="PROSITE" id="PS50883"/>
    </source>
</evidence>
<dbReference type="InterPro" id="IPR029787">
    <property type="entry name" value="Nucleotide_cyclase"/>
</dbReference>
<feature type="domain" description="GGDEF" evidence="4">
    <location>
        <begin position="568"/>
        <end position="701"/>
    </location>
</feature>
<dbReference type="InterPro" id="IPR000160">
    <property type="entry name" value="GGDEF_dom"/>
</dbReference>
<dbReference type="Gene3D" id="3.30.450.40">
    <property type="match status" value="1"/>
</dbReference>
<dbReference type="InterPro" id="IPR035919">
    <property type="entry name" value="EAL_sf"/>
</dbReference>
<keyword evidence="6" id="KW-1185">Reference proteome</keyword>
<dbReference type="Gene3D" id="3.30.70.270">
    <property type="match status" value="1"/>
</dbReference>
<dbReference type="SUPFAM" id="SSF55073">
    <property type="entry name" value="Nucleotide cyclase"/>
    <property type="match status" value="1"/>
</dbReference>
<dbReference type="PROSITE" id="PS50883">
    <property type="entry name" value="EAL"/>
    <property type="match status" value="1"/>
</dbReference>
<feature type="transmembrane region" description="Helical" evidence="1">
    <location>
        <begin position="178"/>
        <end position="197"/>
    </location>
</feature>
<dbReference type="Pfam" id="PF00990">
    <property type="entry name" value="GGDEF"/>
    <property type="match status" value="1"/>
</dbReference>
<dbReference type="SUPFAM" id="SSF141868">
    <property type="entry name" value="EAL domain-like"/>
    <property type="match status" value="1"/>
</dbReference>
<protein>
    <submittedName>
        <fullName evidence="5">EAL domain-containing protein</fullName>
    </submittedName>
</protein>
<feature type="transmembrane region" description="Helical" evidence="1">
    <location>
        <begin position="203"/>
        <end position="225"/>
    </location>
</feature>
<dbReference type="PROSITE" id="PS50887">
    <property type="entry name" value="GGDEF"/>
    <property type="match status" value="1"/>
</dbReference>
<feature type="transmembrane region" description="Helical" evidence="1">
    <location>
        <begin position="6"/>
        <end position="26"/>
    </location>
</feature>
<evidence type="ECO:0000259" key="2">
    <source>
        <dbReference type="PROSITE" id="PS50113"/>
    </source>
</evidence>